<sequence>MYQYFSLLYNKHKKPVLPIAIFAHNLKRNERNQFTVTFPFFHVLTFDFLKVELNKINWRDYIQSNNPVAAALLSKMGYSEKEKVQVKKEFLRMLVKMELNPAKAELINGFFETYLFLNKRQGGTTHGRD</sequence>
<dbReference type="STRING" id="930146.SAMN05192533_105185"/>
<dbReference type="AlphaFoldDB" id="A0A1H8AZR5"/>
<keyword evidence="2" id="KW-1185">Reference proteome</keyword>
<reference evidence="2" key="1">
    <citation type="submission" date="2016-10" db="EMBL/GenBank/DDBJ databases">
        <authorList>
            <person name="Varghese N."/>
            <person name="Submissions S."/>
        </authorList>
    </citation>
    <scope>NUCLEOTIDE SEQUENCE [LARGE SCALE GENOMIC DNA]</scope>
    <source>
        <strain evidence="2">B48,IBRC-M 10115,DSM 25386,CECT 8001</strain>
    </source>
</reference>
<organism evidence="1 2">
    <name type="scientific">Mesobacillus persicus</name>
    <dbReference type="NCBI Taxonomy" id="930146"/>
    <lineage>
        <taxon>Bacteria</taxon>
        <taxon>Bacillati</taxon>
        <taxon>Bacillota</taxon>
        <taxon>Bacilli</taxon>
        <taxon>Bacillales</taxon>
        <taxon>Bacillaceae</taxon>
        <taxon>Mesobacillus</taxon>
    </lineage>
</organism>
<evidence type="ECO:0000313" key="2">
    <source>
        <dbReference type="Proteomes" id="UP000198553"/>
    </source>
</evidence>
<name>A0A1H8AZR5_9BACI</name>
<dbReference type="EMBL" id="FOBW01000005">
    <property type="protein sequence ID" value="SEM75027.1"/>
    <property type="molecule type" value="Genomic_DNA"/>
</dbReference>
<dbReference type="Proteomes" id="UP000198553">
    <property type="component" value="Unassembled WGS sequence"/>
</dbReference>
<gene>
    <name evidence="1" type="ORF">SAMN05192533_105185</name>
</gene>
<protein>
    <submittedName>
        <fullName evidence="1">Uncharacterized protein</fullName>
    </submittedName>
</protein>
<proteinExistence type="predicted"/>
<evidence type="ECO:0000313" key="1">
    <source>
        <dbReference type="EMBL" id="SEM75027.1"/>
    </source>
</evidence>
<accession>A0A1H8AZR5</accession>